<dbReference type="SUPFAM" id="SSF57924">
    <property type="entry name" value="Inhibitor of apoptosis (IAP) repeat"/>
    <property type="match status" value="3"/>
</dbReference>
<comment type="caution">
    <text evidence="9">The sequence shown here is derived from an EMBL/GenBank/DDBJ whole genome shotgun (WGS) entry which is preliminary data.</text>
</comment>
<dbReference type="EMBL" id="JAACXV010014341">
    <property type="protein sequence ID" value="KAF7268132.1"/>
    <property type="molecule type" value="Genomic_DNA"/>
</dbReference>
<keyword evidence="4 6" id="KW-0863">Zinc-finger</keyword>
<accession>A0A834HWC6</accession>
<dbReference type="InterPro" id="IPR001841">
    <property type="entry name" value="Znf_RING"/>
</dbReference>
<evidence type="ECO:0000313" key="9">
    <source>
        <dbReference type="EMBL" id="KAF7268132.1"/>
    </source>
</evidence>
<evidence type="ECO:0000256" key="3">
    <source>
        <dbReference type="ARBA" id="ARBA00022723"/>
    </source>
</evidence>
<dbReference type="PROSITE" id="PS50143">
    <property type="entry name" value="BIR_REPEAT_2"/>
    <property type="match status" value="3"/>
</dbReference>
<dbReference type="FunFam" id="1.10.1170.10:FF:000003">
    <property type="entry name" value="E3 ubiquitin-protein ligase XIAP"/>
    <property type="match status" value="1"/>
</dbReference>
<dbReference type="GO" id="GO:0089720">
    <property type="term" value="F:caspase binding"/>
    <property type="evidence" value="ECO:0007669"/>
    <property type="project" value="UniProtKB-ARBA"/>
</dbReference>
<proteinExistence type="inferred from homology"/>
<evidence type="ECO:0000256" key="6">
    <source>
        <dbReference type="PROSITE-ProRule" id="PRU00175"/>
    </source>
</evidence>
<keyword evidence="5" id="KW-0862">Zinc</keyword>
<dbReference type="PROSITE" id="PS01282">
    <property type="entry name" value="BIR_REPEAT_1"/>
    <property type="match status" value="1"/>
</dbReference>
<dbReference type="GO" id="GO:0070936">
    <property type="term" value="P:protein K48-linked ubiquitination"/>
    <property type="evidence" value="ECO:0007669"/>
    <property type="project" value="UniProtKB-ARBA"/>
</dbReference>
<keyword evidence="2" id="KW-0053">Apoptosis</keyword>
<dbReference type="AlphaFoldDB" id="A0A834HWC6"/>
<comment type="similarity">
    <text evidence="1">Belongs to the IAP family.</text>
</comment>
<dbReference type="GO" id="GO:0022416">
    <property type="term" value="P:chaeta development"/>
    <property type="evidence" value="ECO:0007669"/>
    <property type="project" value="UniProtKB-ARBA"/>
</dbReference>
<evidence type="ECO:0000256" key="5">
    <source>
        <dbReference type="ARBA" id="ARBA00022833"/>
    </source>
</evidence>
<protein>
    <recommendedName>
        <fullName evidence="8">RING-type domain-containing protein</fullName>
    </recommendedName>
</protein>
<evidence type="ECO:0000313" key="10">
    <source>
        <dbReference type="Proteomes" id="UP000625711"/>
    </source>
</evidence>
<keyword evidence="10" id="KW-1185">Reference proteome</keyword>
<dbReference type="OrthoDB" id="774873at2759"/>
<dbReference type="GO" id="GO:0006915">
    <property type="term" value="P:apoptotic process"/>
    <property type="evidence" value="ECO:0007669"/>
    <property type="project" value="UniProtKB-KW"/>
</dbReference>
<dbReference type="GO" id="GO:0005634">
    <property type="term" value="C:nucleus"/>
    <property type="evidence" value="ECO:0007669"/>
    <property type="project" value="TreeGrafter"/>
</dbReference>
<dbReference type="InterPro" id="IPR001370">
    <property type="entry name" value="BIR_rpt"/>
</dbReference>
<dbReference type="GO" id="GO:0048471">
    <property type="term" value="C:perinuclear region of cytoplasm"/>
    <property type="evidence" value="ECO:0007669"/>
    <property type="project" value="UniProtKB-ARBA"/>
</dbReference>
<organism evidence="9 10">
    <name type="scientific">Rhynchophorus ferrugineus</name>
    <name type="common">Red palm weevil</name>
    <name type="synonym">Curculio ferrugineus</name>
    <dbReference type="NCBI Taxonomy" id="354439"/>
    <lineage>
        <taxon>Eukaryota</taxon>
        <taxon>Metazoa</taxon>
        <taxon>Ecdysozoa</taxon>
        <taxon>Arthropoda</taxon>
        <taxon>Hexapoda</taxon>
        <taxon>Insecta</taxon>
        <taxon>Pterygota</taxon>
        <taxon>Neoptera</taxon>
        <taxon>Endopterygota</taxon>
        <taxon>Coleoptera</taxon>
        <taxon>Polyphaga</taxon>
        <taxon>Cucujiformia</taxon>
        <taxon>Curculionidae</taxon>
        <taxon>Dryophthorinae</taxon>
        <taxon>Rhynchophorus</taxon>
    </lineage>
</organism>
<dbReference type="Proteomes" id="UP000625711">
    <property type="component" value="Unassembled WGS sequence"/>
</dbReference>
<dbReference type="CDD" id="cd16713">
    <property type="entry name" value="RING-HC_BIRC2_3_7"/>
    <property type="match status" value="1"/>
</dbReference>
<dbReference type="FunFam" id="1.10.1170.10:FF:000002">
    <property type="entry name" value="Baculoviral IAP repeat containing 7"/>
    <property type="match status" value="1"/>
</dbReference>
<feature type="region of interest" description="Disordered" evidence="7">
    <location>
        <begin position="415"/>
        <end position="440"/>
    </location>
</feature>
<dbReference type="PANTHER" id="PTHR10044:SF139">
    <property type="entry name" value="DEATH-ASSOCIATED INHIBITOR OF APOPTOSIS 2"/>
    <property type="match status" value="1"/>
</dbReference>
<evidence type="ECO:0000256" key="1">
    <source>
        <dbReference type="ARBA" id="ARBA00006672"/>
    </source>
</evidence>
<dbReference type="GO" id="GO:0008270">
    <property type="term" value="F:zinc ion binding"/>
    <property type="evidence" value="ECO:0007669"/>
    <property type="project" value="UniProtKB-KW"/>
</dbReference>
<dbReference type="Pfam" id="PF13920">
    <property type="entry name" value="zf-C3HC4_3"/>
    <property type="match status" value="1"/>
</dbReference>
<dbReference type="FunFam" id="3.30.40.10:FF:000184">
    <property type="entry name" value="Baculoviral IAP repeat containing 2"/>
    <property type="match status" value="1"/>
</dbReference>
<dbReference type="GO" id="GO:0043066">
    <property type="term" value="P:negative regulation of apoptotic process"/>
    <property type="evidence" value="ECO:0007669"/>
    <property type="project" value="TreeGrafter"/>
</dbReference>
<keyword evidence="3" id="KW-0479">Metal-binding</keyword>
<reference evidence="9" key="1">
    <citation type="submission" date="2020-08" db="EMBL/GenBank/DDBJ databases">
        <title>Genome sequencing and assembly of the red palm weevil Rhynchophorus ferrugineus.</title>
        <authorList>
            <person name="Dias G.B."/>
            <person name="Bergman C.M."/>
            <person name="Manee M."/>
        </authorList>
    </citation>
    <scope>NUCLEOTIDE SEQUENCE</scope>
    <source>
        <strain evidence="9">AA-2017</strain>
        <tissue evidence="9">Whole larva</tissue>
    </source>
</reference>
<evidence type="ECO:0000256" key="7">
    <source>
        <dbReference type="SAM" id="MobiDB-lite"/>
    </source>
</evidence>
<dbReference type="GO" id="GO:0031625">
    <property type="term" value="F:ubiquitin protein ligase binding"/>
    <property type="evidence" value="ECO:0007669"/>
    <property type="project" value="UniProtKB-ARBA"/>
</dbReference>
<dbReference type="SMART" id="SM00238">
    <property type="entry name" value="BIR"/>
    <property type="match status" value="3"/>
</dbReference>
<dbReference type="Pfam" id="PF00653">
    <property type="entry name" value="BIR"/>
    <property type="match status" value="3"/>
</dbReference>
<dbReference type="Gene3D" id="3.30.40.10">
    <property type="entry name" value="Zinc/RING finger domain, C3HC4 (zinc finger)"/>
    <property type="match status" value="1"/>
</dbReference>
<feature type="domain" description="RING-type" evidence="8">
    <location>
        <begin position="452"/>
        <end position="487"/>
    </location>
</feature>
<dbReference type="PROSITE" id="PS50089">
    <property type="entry name" value="ZF_RING_2"/>
    <property type="match status" value="1"/>
</dbReference>
<dbReference type="GO" id="GO:0051726">
    <property type="term" value="P:regulation of cell cycle"/>
    <property type="evidence" value="ECO:0007669"/>
    <property type="project" value="TreeGrafter"/>
</dbReference>
<dbReference type="Gene3D" id="1.10.1170.10">
    <property type="entry name" value="Inhibitor Of Apoptosis Protein (2mihbC-IAP-1), Chain A"/>
    <property type="match status" value="3"/>
</dbReference>
<dbReference type="Gene3D" id="1.10.8.10">
    <property type="entry name" value="DNA helicase RuvA subunit, C-terminal domain"/>
    <property type="match status" value="1"/>
</dbReference>
<sequence length="499" mass="55548">MNFELNRLQTFTDWPADAAISPQRIAKAGFYSTRRGCEVECFSCHVKISTWNYGDQVMARHKDANPSCPFVLDPSTSGNIPFISPLRSIVSPPVNLDYRDEAVRLASFENWPVPHIVTPESLARAGFYSLKAGDNTKCAYCKGVVRAWELGDVPDLEHKRHFPYCSFVQNTINPRTQGSSTSNSSNVVQDENIASLIQMRFDINNLNELGVQKHNGPKKVEYATEEARLRSFASWSPSLIQTPDTLAQAGFYYEGVGDQVRCFHCDGGLRHWDPDDDPWTEHARWFPSCSFIKLVKGQEFISACALDNTDQTNMGNNKASNSRNQREVTERELQKHLVGPAALAALRIGIDVQRVRRALKNKLRHTSEGYKEEEADSLVEAALTLQLEEDENDTDEDSRIREQVTAALSAVVKAAQADPTGQAPKKSAADNTSNSPISLEEENRMLRDARQCKICMDAEVGIVFLPCGHLATCVTCAPNLEDCPVCRSAIKATVRTFLS</sequence>
<dbReference type="GO" id="GO:0031398">
    <property type="term" value="P:positive regulation of protein ubiquitination"/>
    <property type="evidence" value="ECO:0007669"/>
    <property type="project" value="TreeGrafter"/>
</dbReference>
<dbReference type="SMART" id="SM00184">
    <property type="entry name" value="RING"/>
    <property type="match status" value="1"/>
</dbReference>
<dbReference type="CDD" id="cd00022">
    <property type="entry name" value="BIR"/>
    <property type="match status" value="3"/>
</dbReference>
<dbReference type="GO" id="GO:0061630">
    <property type="term" value="F:ubiquitin protein ligase activity"/>
    <property type="evidence" value="ECO:0007669"/>
    <property type="project" value="TreeGrafter"/>
</dbReference>
<gene>
    <name evidence="9" type="ORF">GWI33_018695</name>
</gene>
<dbReference type="GO" id="GO:0005829">
    <property type="term" value="C:cytosol"/>
    <property type="evidence" value="ECO:0007669"/>
    <property type="project" value="UniProtKB-ARBA"/>
</dbReference>
<evidence type="ECO:0000256" key="2">
    <source>
        <dbReference type="ARBA" id="ARBA00022703"/>
    </source>
</evidence>
<evidence type="ECO:0000256" key="4">
    <source>
        <dbReference type="ARBA" id="ARBA00022771"/>
    </source>
</evidence>
<evidence type="ECO:0000259" key="8">
    <source>
        <dbReference type="PROSITE" id="PS50089"/>
    </source>
</evidence>
<dbReference type="GO" id="GO:0043027">
    <property type="term" value="F:cysteine-type endopeptidase inhibitor activity involved in apoptotic process"/>
    <property type="evidence" value="ECO:0007669"/>
    <property type="project" value="UniProtKB-ARBA"/>
</dbReference>
<dbReference type="GO" id="GO:0004869">
    <property type="term" value="F:cysteine-type endopeptidase inhibitor activity"/>
    <property type="evidence" value="ECO:0007669"/>
    <property type="project" value="UniProtKB-ARBA"/>
</dbReference>
<name>A0A834HWC6_RHYFE</name>
<dbReference type="PANTHER" id="PTHR10044">
    <property type="entry name" value="INHIBITOR OF APOPTOSIS"/>
    <property type="match status" value="1"/>
</dbReference>
<dbReference type="InterPro" id="IPR050784">
    <property type="entry name" value="IAP"/>
</dbReference>
<dbReference type="InterPro" id="IPR013083">
    <property type="entry name" value="Znf_RING/FYVE/PHD"/>
</dbReference>